<dbReference type="Proteomes" id="UP000182894">
    <property type="component" value="Unassembled WGS sequence"/>
</dbReference>
<reference evidence="2" key="1">
    <citation type="submission" date="2016-10" db="EMBL/GenBank/DDBJ databases">
        <authorList>
            <person name="Varghese N."/>
            <person name="Submissions S."/>
        </authorList>
    </citation>
    <scope>NUCLEOTIDE SEQUENCE [LARGE SCALE GENOMIC DNA]</scope>
    <source>
        <strain evidence="2">ATCC 700689</strain>
    </source>
</reference>
<dbReference type="SUPFAM" id="SSF109604">
    <property type="entry name" value="HD-domain/PDEase-like"/>
    <property type="match status" value="1"/>
</dbReference>
<gene>
    <name evidence="1" type="ORF">SAMN05216605_104351</name>
</gene>
<dbReference type="RefSeq" id="WP_208605154.1">
    <property type="nucleotide sequence ID" value="NZ_FNCO01000004.1"/>
</dbReference>
<evidence type="ECO:0000313" key="1">
    <source>
        <dbReference type="EMBL" id="SDH10980.1"/>
    </source>
</evidence>
<dbReference type="EMBL" id="FNCO01000004">
    <property type="protein sequence ID" value="SDH10980.1"/>
    <property type="molecule type" value="Genomic_DNA"/>
</dbReference>
<organism evidence="1 2">
    <name type="scientific">Pseudomonas abietaniphila</name>
    <dbReference type="NCBI Taxonomy" id="89065"/>
    <lineage>
        <taxon>Bacteria</taxon>
        <taxon>Pseudomonadati</taxon>
        <taxon>Pseudomonadota</taxon>
        <taxon>Gammaproteobacteria</taxon>
        <taxon>Pseudomonadales</taxon>
        <taxon>Pseudomonadaceae</taxon>
        <taxon>Pseudomonas</taxon>
    </lineage>
</organism>
<sequence length="141" mass="15889">MNIIDAAIALACRVHAGQVDKSGKPYILHPLRLMLKFDDQDAQVVSVLHDVVEDSDTTLEDLRALGISEDAIEAIDCLSKRPSEQYNDFISRIIPNELARKVKIADIEDNLDLTRLPTLSEKDLLRVAKYHQALRRLSDNL</sequence>
<proteinExistence type="predicted"/>
<dbReference type="STRING" id="89065.SAMN05216605_104351"/>
<name>A0A1G7ZS88_9PSED</name>
<evidence type="ECO:0008006" key="3">
    <source>
        <dbReference type="Google" id="ProtNLM"/>
    </source>
</evidence>
<evidence type="ECO:0000313" key="2">
    <source>
        <dbReference type="Proteomes" id="UP000182894"/>
    </source>
</evidence>
<keyword evidence="2" id="KW-1185">Reference proteome</keyword>
<dbReference type="Gene3D" id="1.10.3210.10">
    <property type="entry name" value="Hypothetical protein af1432"/>
    <property type="match status" value="1"/>
</dbReference>
<accession>A0A1G7ZS88</accession>
<dbReference type="AlphaFoldDB" id="A0A1G7ZS88"/>
<protein>
    <recommendedName>
        <fullName evidence="3">HD domain-containing protein</fullName>
    </recommendedName>
</protein>